<keyword evidence="4" id="KW-0227">DNA damage</keyword>
<protein>
    <submittedName>
        <fullName evidence="8">Cysteine methyltransferase</fullName>
    </submittedName>
</protein>
<dbReference type="InterPro" id="IPR036631">
    <property type="entry name" value="MGMT_N_sf"/>
</dbReference>
<evidence type="ECO:0000313" key="10">
    <source>
        <dbReference type="Proteomes" id="UP000185657"/>
    </source>
</evidence>
<dbReference type="STRING" id="1763535.LPB072_04355"/>
<dbReference type="PANTHER" id="PTHR10815:SF5">
    <property type="entry name" value="METHYLATED-DNA--PROTEIN-CYSTEINE METHYLTRANSFERASE"/>
    <property type="match status" value="1"/>
</dbReference>
<dbReference type="GO" id="GO:0006281">
    <property type="term" value="P:DNA repair"/>
    <property type="evidence" value="ECO:0007669"/>
    <property type="project" value="UniProtKB-KW"/>
</dbReference>
<evidence type="ECO:0000256" key="6">
    <source>
        <dbReference type="ARBA" id="ARBA00049348"/>
    </source>
</evidence>
<dbReference type="Gene3D" id="1.10.10.10">
    <property type="entry name" value="Winged helix-like DNA-binding domain superfamily/Winged helix DNA-binding domain"/>
    <property type="match status" value="1"/>
</dbReference>
<dbReference type="KEGG" id="hyl:LPB072_04355"/>
<comment type="catalytic activity">
    <reaction evidence="6">
        <text>a 6-O-methyl-2'-deoxyguanosine in DNA + L-cysteinyl-[protein] = S-methyl-L-cysteinyl-[protein] + a 2'-deoxyguanosine in DNA</text>
        <dbReference type="Rhea" id="RHEA:24000"/>
        <dbReference type="Rhea" id="RHEA-COMP:10131"/>
        <dbReference type="Rhea" id="RHEA-COMP:10132"/>
        <dbReference type="Rhea" id="RHEA-COMP:11367"/>
        <dbReference type="Rhea" id="RHEA-COMP:11368"/>
        <dbReference type="ChEBI" id="CHEBI:29950"/>
        <dbReference type="ChEBI" id="CHEBI:82612"/>
        <dbReference type="ChEBI" id="CHEBI:85445"/>
        <dbReference type="ChEBI" id="CHEBI:85448"/>
        <dbReference type="EC" id="2.1.1.63"/>
    </reaction>
</comment>
<sequence>MSASGHALFDTAIGRCGVAWGPQGLLAVQLPEMSDGGTTRRLLKSAGASFPLSDGPPMVAQAIEGIQALLRGEPRDLCELSLDLSRLTEFQRKVYAIARAIAPGHTRTYGEVALELGDVKLARAVGQALGHNPFAPVVPCHRVLAAGNRPGGFSATGGAATKLRMLAIEGAVLSETRPLFD</sequence>
<dbReference type="InterPro" id="IPR001497">
    <property type="entry name" value="MethylDNA_cys_MeTrfase_AS"/>
</dbReference>
<dbReference type="InterPro" id="IPR014048">
    <property type="entry name" value="MethylDNA_cys_MeTrfase_DNA-bd"/>
</dbReference>
<dbReference type="Pfam" id="PF01035">
    <property type="entry name" value="DNA_binding_1"/>
    <property type="match status" value="1"/>
</dbReference>
<dbReference type="GO" id="GO:0003908">
    <property type="term" value="F:methylated-DNA-[protein]-cysteine S-methyltransferase activity"/>
    <property type="evidence" value="ECO:0007669"/>
    <property type="project" value="UniProtKB-EC"/>
</dbReference>
<dbReference type="GO" id="GO:0032259">
    <property type="term" value="P:methylation"/>
    <property type="evidence" value="ECO:0007669"/>
    <property type="project" value="UniProtKB-KW"/>
</dbReference>
<evidence type="ECO:0000313" key="8">
    <source>
        <dbReference type="EMBL" id="AOW12195.1"/>
    </source>
</evidence>
<dbReference type="Proteomes" id="UP000185680">
    <property type="component" value="Chromosome"/>
</dbReference>
<gene>
    <name evidence="8" type="ORF">LPB072_04355</name>
    <name evidence="9" type="ORF">LPB72_14605</name>
</gene>
<organism evidence="8 11">
    <name type="scientific">Hydrogenophaga crassostreae</name>
    <dbReference type="NCBI Taxonomy" id="1763535"/>
    <lineage>
        <taxon>Bacteria</taxon>
        <taxon>Pseudomonadati</taxon>
        <taxon>Pseudomonadota</taxon>
        <taxon>Betaproteobacteria</taxon>
        <taxon>Burkholderiales</taxon>
        <taxon>Comamonadaceae</taxon>
        <taxon>Hydrogenophaga</taxon>
    </lineage>
</organism>
<dbReference type="PROSITE" id="PS00374">
    <property type="entry name" value="MGMT"/>
    <property type="match status" value="1"/>
</dbReference>
<feature type="domain" description="Methylated-DNA-[protein]-cysteine S-methyltransferase DNA binding" evidence="7">
    <location>
        <begin position="89"/>
        <end position="170"/>
    </location>
</feature>
<evidence type="ECO:0000256" key="4">
    <source>
        <dbReference type="ARBA" id="ARBA00022763"/>
    </source>
</evidence>
<reference evidence="8 11" key="2">
    <citation type="submission" date="2016-10" db="EMBL/GenBank/DDBJ databases">
        <title>Hydorgenophaga sp. LPB0072 isolated from gastropod.</title>
        <authorList>
            <person name="Kim E."/>
            <person name="Yi H."/>
        </authorList>
    </citation>
    <scope>NUCLEOTIDE SEQUENCE [LARGE SCALE GENOMIC DNA]</scope>
    <source>
        <strain evidence="8 11">LPB0072</strain>
    </source>
</reference>
<evidence type="ECO:0000256" key="3">
    <source>
        <dbReference type="ARBA" id="ARBA00022679"/>
    </source>
</evidence>
<evidence type="ECO:0000259" key="7">
    <source>
        <dbReference type="Pfam" id="PF01035"/>
    </source>
</evidence>
<dbReference type="SUPFAM" id="SSF46767">
    <property type="entry name" value="Methylated DNA-protein cysteine methyltransferase, C-terminal domain"/>
    <property type="match status" value="1"/>
</dbReference>
<keyword evidence="5" id="KW-0234">DNA repair</keyword>
<dbReference type="Proteomes" id="UP000185657">
    <property type="component" value="Unassembled WGS sequence"/>
</dbReference>
<keyword evidence="3 8" id="KW-0808">Transferase</keyword>
<accession>A0A167HG91</accession>
<evidence type="ECO:0000313" key="9">
    <source>
        <dbReference type="EMBL" id="OAD41140.1"/>
    </source>
</evidence>
<evidence type="ECO:0000313" key="11">
    <source>
        <dbReference type="Proteomes" id="UP000185680"/>
    </source>
</evidence>
<keyword evidence="2 8" id="KW-0489">Methyltransferase</keyword>
<dbReference type="RefSeq" id="WP_066092079.1">
    <property type="nucleotide sequence ID" value="NZ_CP017476.1"/>
</dbReference>
<reference evidence="9 10" key="1">
    <citation type="submission" date="2016-02" db="EMBL/GenBank/DDBJ databases">
        <title>Draft genome sequence of Hydrogenophaga sp. LPB0072.</title>
        <authorList>
            <person name="Shin S.-K."/>
            <person name="Yi H."/>
        </authorList>
    </citation>
    <scope>NUCLEOTIDE SEQUENCE [LARGE SCALE GENOMIC DNA]</scope>
    <source>
        <strain evidence="9 10">LPB0072</strain>
    </source>
</reference>
<evidence type="ECO:0000256" key="2">
    <source>
        <dbReference type="ARBA" id="ARBA00022603"/>
    </source>
</evidence>
<comment type="catalytic activity">
    <reaction evidence="1">
        <text>a 4-O-methyl-thymidine in DNA + L-cysteinyl-[protein] = a thymidine in DNA + S-methyl-L-cysteinyl-[protein]</text>
        <dbReference type="Rhea" id="RHEA:53428"/>
        <dbReference type="Rhea" id="RHEA-COMP:10131"/>
        <dbReference type="Rhea" id="RHEA-COMP:10132"/>
        <dbReference type="Rhea" id="RHEA-COMP:13555"/>
        <dbReference type="Rhea" id="RHEA-COMP:13556"/>
        <dbReference type="ChEBI" id="CHEBI:29950"/>
        <dbReference type="ChEBI" id="CHEBI:82612"/>
        <dbReference type="ChEBI" id="CHEBI:137386"/>
        <dbReference type="ChEBI" id="CHEBI:137387"/>
        <dbReference type="EC" id="2.1.1.63"/>
    </reaction>
</comment>
<dbReference type="NCBIfam" id="TIGR00589">
    <property type="entry name" value="ogt"/>
    <property type="match status" value="1"/>
</dbReference>
<name>A0A167HG91_9BURK</name>
<evidence type="ECO:0000256" key="5">
    <source>
        <dbReference type="ARBA" id="ARBA00023204"/>
    </source>
</evidence>
<evidence type="ECO:0000256" key="1">
    <source>
        <dbReference type="ARBA" id="ARBA00001286"/>
    </source>
</evidence>
<dbReference type="AlphaFoldDB" id="A0A167HG91"/>
<dbReference type="PANTHER" id="PTHR10815">
    <property type="entry name" value="METHYLATED-DNA--PROTEIN-CYSTEINE METHYLTRANSFERASE"/>
    <property type="match status" value="1"/>
</dbReference>
<dbReference type="SUPFAM" id="SSF53155">
    <property type="entry name" value="Methylated DNA-protein cysteine methyltransferase domain"/>
    <property type="match status" value="1"/>
</dbReference>
<dbReference type="InterPro" id="IPR036217">
    <property type="entry name" value="MethylDNA_cys_MeTrfase_DNAb"/>
</dbReference>
<dbReference type="OrthoDB" id="9802228at2"/>
<dbReference type="CDD" id="cd06445">
    <property type="entry name" value="ATase"/>
    <property type="match status" value="1"/>
</dbReference>
<proteinExistence type="predicted"/>
<dbReference type="EMBL" id="LVWD01000026">
    <property type="protein sequence ID" value="OAD41140.1"/>
    <property type="molecule type" value="Genomic_DNA"/>
</dbReference>
<dbReference type="InterPro" id="IPR036388">
    <property type="entry name" value="WH-like_DNA-bd_sf"/>
</dbReference>
<keyword evidence="10" id="KW-1185">Reference proteome</keyword>
<dbReference type="EMBL" id="CP017476">
    <property type="protein sequence ID" value="AOW12195.1"/>
    <property type="molecule type" value="Genomic_DNA"/>
</dbReference>